<feature type="compositionally biased region" description="Basic and acidic residues" evidence="2">
    <location>
        <begin position="3378"/>
        <end position="3394"/>
    </location>
</feature>
<accession>S8F9Y6</accession>
<feature type="compositionally biased region" description="Polar residues" evidence="2">
    <location>
        <begin position="2214"/>
        <end position="2223"/>
    </location>
</feature>
<feature type="compositionally biased region" description="Pro residues" evidence="2">
    <location>
        <begin position="2459"/>
        <end position="2468"/>
    </location>
</feature>
<feature type="compositionally biased region" description="Low complexity" evidence="2">
    <location>
        <begin position="2491"/>
        <end position="2503"/>
    </location>
</feature>
<evidence type="ECO:0000313" key="3">
    <source>
        <dbReference type="EMBL" id="EPT30423.1"/>
    </source>
</evidence>
<feature type="region of interest" description="Disordered" evidence="2">
    <location>
        <begin position="3465"/>
        <end position="3516"/>
    </location>
</feature>
<dbReference type="PANTHER" id="PTHR34491">
    <property type="entry name" value="A-TYPE INCLUSION PROTEIN, PUTATIVE-RELATED"/>
    <property type="match status" value="1"/>
</dbReference>
<feature type="compositionally biased region" description="Basic and acidic residues" evidence="2">
    <location>
        <begin position="2005"/>
        <end position="2021"/>
    </location>
</feature>
<organism evidence="3 4">
    <name type="scientific">Toxoplasma gondii (strain ATCC 50611 / Me49)</name>
    <dbReference type="NCBI Taxonomy" id="508771"/>
    <lineage>
        <taxon>Eukaryota</taxon>
        <taxon>Sar</taxon>
        <taxon>Alveolata</taxon>
        <taxon>Apicomplexa</taxon>
        <taxon>Conoidasida</taxon>
        <taxon>Coccidia</taxon>
        <taxon>Eucoccidiorida</taxon>
        <taxon>Eimeriorina</taxon>
        <taxon>Sarcocystidae</taxon>
        <taxon>Toxoplasma</taxon>
    </lineage>
</organism>
<feature type="region of interest" description="Disordered" evidence="2">
    <location>
        <begin position="1010"/>
        <end position="1143"/>
    </location>
</feature>
<feature type="compositionally biased region" description="Polar residues" evidence="2">
    <location>
        <begin position="669"/>
        <end position="683"/>
    </location>
</feature>
<gene>
    <name evidence="3" type="ORF">TGME49_242780</name>
</gene>
<feature type="compositionally biased region" description="Basic and acidic residues" evidence="2">
    <location>
        <begin position="3465"/>
        <end position="3501"/>
    </location>
</feature>
<feature type="compositionally biased region" description="Basic and acidic residues" evidence="2">
    <location>
        <begin position="2390"/>
        <end position="2418"/>
    </location>
</feature>
<feature type="region of interest" description="Disordered" evidence="2">
    <location>
        <begin position="1949"/>
        <end position="2021"/>
    </location>
</feature>
<sequence length="4031" mass="439454">MLTSCLYPVHTGRVLAPRLRLLSPSTFRYLSFLFLCLSSSLRFFCHSLFVVLALVARPPLFAPSPLVSSLDFLPLWRIFRASSLSRFWCLLAVRRRLCAILDHDVLRSVGTPQTMAPAGASSSPPPGGGRETAPLASSLSPAEQLVFDVKAAAAWTLLHEEFICHLRRFSDDLRALHSKGLAVASEVSSVSAGSTKPEGVGTALSRSLTSFLSLCLAEANQADRLATRLKAEATTPVEAVLEKTQSPQAEQENEDANTPRATGQTPTGSGVQTAGVAGEVAATAEVQKAAKKLQLAHEELKKSEDSLKELVSLFGSSVAPRLLQKAEERVDRAKRLHATAEADYRSVVHANARPEVTGREETPKARLLAPQKRQDPCSWLVSLVHARPSDALGGFVVAANAGEKRAIVFSSSLGTACVLALRASATCLLDSTRESILGRLPFVKKTDEASRETVIVANLKNLPAEVSRPLLSTEVENCMRRCVDLSLLEDGKPNGTLETTDEAGILTLKNLLKQREKELESEKEQRRALQRERDALEETAHALRIREASRANESEHLKKEVDRLRGLLATSSQRGLGGKTVREEGAFLEDEKRRKLELEPCATRDEVPTQGGGRGELWSTVDEELDSESRERGEILPFSRSQSRHPHLPEDSTLPCFSSTSGRGRGTESDATSPVLPTSSGARTNARPAATGARKEDGQLSGEASMPREALDAQLGWLRNQLMYEAYLVSLRRLPLPLLLYHLSPVGARAARRPASAVGDTRRLAPANCLQRSETPGSPPRPSAGSTSPPALNLPARRHPASGGSSGRGGSAAFFCPAVAPTQGDAEASFSLSWESRRFPNFLVSLVEGLAAAALPRALYECCRVAAVSVLGEERRGALAFGGRDGFAREVSHRMSLLQVQRDREKRQRRERVAKDSTEFSEEDLQMLAYELLLLCAHLHSQYAAFAALVAEADAEGVREGSEESPNEAQKKTETQSASARHSGEAIAEKASRERECEAEVDALLDKTGAAAPSRRRRTLLARRLSAKRQERRAPERPEEEMTGKEAEDASKSEKSRRGTTRKSGGLLFFSRGASGLLTRPTAPGTEREAQAMAAERVGGNCSRDEATFGEKAGGFSPSPRSPRRLAQEDQRKGEDPASDGLAPFGVSVEAWLRRTGVVPEARDASAASWREEGLSRGKRTATLSRWIAPDPPLLHANVKLLRQLLVLSRIAFQIPSSSSNILLRLLVPAADCLWAAGSRNCLHPCDLRFRVARLTEAWQMAAAPASAASLVSPKDIARRPLRKPETSVTFVHPKKRRDQLLRFGGKKLKEEESQPVSDTRHVSFLSPGARQTNRDSCSVTSLSSARSGEQVGACESEKEKTDEKKEKKEKKPGLKSALKRFNAQTTKNALSVMVGPQGHLLWGAQEKKLRGVTETNPATRGLSCPHDLPPVQGGFTLWGDKKSEEGEKDARRQSGDHSSLGGVCESKKGSCRDGKPTTFLKRFSPSCLAFDPVYKAFVKRQLQLLHMATLLRFTRFFRFFFGEALSRRVADLAPELLPTHHRDSKSSEVAFPSLSASPAPGASFEAGGGPLGSARRATPLHPPVSGTFFSSLAQSLRQRTRPARFGPRGPEPGEELHGDNETAFFSEPFFSSYRAPPPFSALYTRTEGSDERAALLYFILCLLCHEAAPEAPFWAYGGDGVVSAETEGPAACPRPPARLLFALEDLADATAAAASLDLLPLRQLAAFYHIFLYLFELDRLLSLANAAGASPCGSWGDPTVDVELLEVEVQVLSERTRAELKSEARQRRQEREARGDWHTEESPEEDETIWELRCTHRTRSGSEMLQRLLFMMTACADLDSAIRIALARRWEAKQRQDTGRHGQGDARGDGESADHEKKLFLEVPRRPGGEMSDGTSASFCSDSECSAMFLSDVEREAAASGSGAAAKSRLRAPSRFFRRSRSSRALSVAGHLGLSGDSEGEGVSVSGGRETRDVARADDGRPPLPQVRLARSQSRRLGSRRRKQTSEDRGEVDPTREENSHVLGLPREQLLAAFWAMDVPLLLSLLLLLSKCCLDSRNASGLHVDAPVLAQGLVLVSQAAQLGVDPTAVSTREETWRHRRRETGAAETKGGASGPLPAELSRCFNLRKAARAGAGLLPLSLQSPALLLAACVWRNAATASSLANVDLFYEETGDRRRRADGAEATAESLEAFHASASPCMQDLNLHASPCPSRLSSHTSTVSPGAALEPQPGAAGQAGSGAAVEPQGERGTVSAEGVSVQKKTDSPALGRVGSLGLPESRQAELLGELRVGASVGPDGKALAPTGAASDEAFAPIGPEVVEAVAEILCAFPTFLKKPFAESAEAEPPALVLAAAAAGIRSGATTPVPSPALDLNASERPEADAEGAGRGSERGETLRGAEEGDGSSGEKKEIRDRGGKTPRRGLSRRSLFGGSGGSSSLSGLRAPPEEAAQKGLESPRAPPPSPSPEDPQKVSRSRSVLLLARNRRKSAAPHAGGAQGAGRRAGPEPRTPRAQGAVAGGATRQEEPAAEDWALHRKRALRLVEETPLRWFAVVYEAPERVQAESRFAAQLAGRAAEDEGCAGEAARLCFFDEPVERRNFMHELKNAGWFGGDWWTVSETRLRQWGHRDSAWSQALRRSASSRQFFFLSPALPSRVELQQEEAAASQLLTLFFLLLLQNQLQDYRRFFEPASLAHALGLWRSLVRLLLQLVQQRSLSTPSEAITDPGCPACPTSFTGTVIPGGLRAPAGVPAGASVEAEEARRALAPGVCGRTFWAGSAGGGPFFEQCETQAVLLDWRHLEEGDLALWQASVEQRFAALLQISRERGKSFIARGERCSHDEATGGRTSFRESSRRRDREGRERERDEGDPSVNQTSGSGDARHSRLLPFFSPSPGLRSRFALPFFSPGGLGRRATGEAGSSFLDCSEELHCDDENMLRLSLALSGPSILEDSLRCFIYQSLTSAAGREFRGAFVALEADREAQREGRGYSERTRQWKRTTDSPVPADLLRLCEQEQDALLDQVVASLRGFLSHVREELLLYSPVFAPHLPLRNEFSFLILSAARLLVAALLAEVFRTAVWAGTGGEVELLPAKGGAELLEVLGEFEKLCKEVTLSRVSALQPLAIPPLLPPMAPAFLSSVSVRLDAVSSMLRSFLERDSLVPVDPPHSSYSEKAADCWHVVCNLAAAVLETPAPISWILPPFLKFLHSFFVAFSSFCALSPSAAEEGTSAALLLPLLALEQRQLKNFLSLLSAEGRKALKVDAALQSAAMLALAQMSDAEGSKKKRAALTWASFVKMGQRMWGEDEDQKRQRREKHRHSAGFSGDFLEPPCPRGAPSDAGESSAYESAAPSDVESSTRRGRKSFFQVFDSSRGARAKGGAESDGERKEASRASERSSLPPPAPCQQVEGAARTKRGDCSRRRGRGLSLRLKAERETQAARIGPDLALLLQGVDEAERMQRRSCEALAEETRAGRGDTCDEKEEREGKQKRDEENKNRRPDCADGSARCGERSTGGTQSQGVLRWLVKLQNVDMFMRELQKLQAKLRAELERRARERNPKDVEIVEKLATLAGVSEASEEEVEREESEGGIARNQRRAFCQVEQDAQILDLEEMLNQRMQQLHDLLHNTALKVCETAAAYIVYYELQHDIFDRLYGEKEFSFYTLERIVAALPNTVERFFAAAPEGYQDEAAAAFTRCLTQAWCLLLTELGYSGHVFSESEVSTLEADLESLRHYMKSNEISPIFEIASASGEKVSLDMLEKVEDFLVMLARDGACLARVESEKEAERRRTSERDGAGARERSRSFFRGRSSSRRRGSMSPRAGSEEDGKRSRGVSPAFFSFATRAESGNRGFPGETESHTEPVFRAGGGRTSDEDGKDEKKKKGGMGSVGRWMKKNLMGTSAPAKLERRRIPAMSGTSDKEEKKDKVNRRGREKQPGRCDRRSKQRQGRRGTKRERKQRQTGKKEGEVPVEIGEKEWEERDREKPLAGRKEEKNRASGGRWTSVLVLHVRESRKNRMKDASNEDRTHALTE</sequence>
<feature type="compositionally biased region" description="Basic residues" evidence="2">
    <location>
        <begin position="3943"/>
        <end position="3961"/>
    </location>
</feature>
<feature type="region of interest" description="Disordered" evidence="2">
    <location>
        <begin position="2835"/>
        <end position="2885"/>
    </location>
</feature>
<dbReference type="EMBL" id="KE138827">
    <property type="protein sequence ID" value="EPT30423.1"/>
    <property type="molecule type" value="Genomic_DNA"/>
</dbReference>
<feature type="coiled-coil region" evidence="1">
    <location>
        <begin position="283"/>
        <end position="343"/>
    </location>
</feature>
<feature type="compositionally biased region" description="Polar residues" evidence="2">
    <location>
        <begin position="1330"/>
        <end position="1348"/>
    </location>
</feature>
<dbReference type="VEuPathDB" id="ToxoDB:TGME49_242780"/>
<feature type="compositionally biased region" description="Basic and acidic residues" evidence="2">
    <location>
        <begin position="3918"/>
        <end position="3942"/>
    </location>
</feature>
<feature type="compositionally biased region" description="Basic and acidic residues" evidence="2">
    <location>
        <begin position="4008"/>
        <end position="4031"/>
    </location>
</feature>
<feature type="compositionally biased region" description="Basic and acidic residues" evidence="2">
    <location>
        <begin position="3780"/>
        <end position="3803"/>
    </location>
</feature>
<feature type="region of interest" description="Disordered" evidence="2">
    <location>
        <begin position="2211"/>
        <end position="2276"/>
    </location>
</feature>
<feature type="region of interest" description="Disordered" evidence="2">
    <location>
        <begin position="752"/>
        <end position="808"/>
    </location>
</feature>
<reference evidence="3" key="1">
    <citation type="submission" date="2013-04" db="EMBL/GenBank/DDBJ databases">
        <authorList>
            <person name="Sibley D."/>
            <person name="Venepally P."/>
            <person name="Karamycheva S."/>
            <person name="Hadjithomas M."/>
            <person name="Khan A."/>
            <person name="Brunk B."/>
            <person name="Roos D."/>
            <person name="Caler E."/>
            <person name="Lorenzi H."/>
        </authorList>
    </citation>
    <scope>NUCLEOTIDE SEQUENCE [LARGE SCALE GENOMIC DNA]</scope>
    <source>
        <strain evidence="3">ME49</strain>
    </source>
</reference>
<dbReference type="Proteomes" id="UP000001529">
    <property type="component" value="Chromosome VI"/>
</dbReference>
<feature type="compositionally biased region" description="Basic and acidic residues" evidence="2">
    <location>
        <begin position="982"/>
        <end position="995"/>
    </location>
</feature>
<dbReference type="EMBL" id="CM002040">
    <property type="protein sequence ID" value="EPT30423.1"/>
    <property type="molecule type" value="Genomic_DNA"/>
</dbReference>
<feature type="compositionally biased region" description="Basic and acidic residues" evidence="2">
    <location>
        <begin position="1779"/>
        <end position="1802"/>
    </location>
</feature>
<protein>
    <recommendedName>
        <fullName evidence="5">Ig-like domain-containing protein</fullName>
    </recommendedName>
</protein>
<feature type="compositionally biased region" description="Basic residues" evidence="2">
    <location>
        <begin position="1994"/>
        <end position="2004"/>
    </location>
</feature>
<feature type="compositionally biased region" description="Basic residues" evidence="2">
    <location>
        <begin position="3804"/>
        <end position="3816"/>
    </location>
</feature>
<feature type="compositionally biased region" description="Basic and acidic residues" evidence="2">
    <location>
        <begin position="3962"/>
        <end position="3995"/>
    </location>
</feature>
<feature type="region of interest" description="Disordered" evidence="2">
    <location>
        <begin position="1853"/>
        <end position="1877"/>
    </location>
</feature>
<feature type="compositionally biased region" description="Basic and acidic residues" evidence="2">
    <location>
        <begin position="1028"/>
        <end position="1057"/>
    </location>
</feature>
<dbReference type="RefSeq" id="XP_018637494.1">
    <property type="nucleotide sequence ID" value="XM_018780657.1"/>
</dbReference>
<keyword evidence="4" id="KW-1185">Reference proteome</keyword>
<evidence type="ECO:0000256" key="1">
    <source>
        <dbReference type="SAM" id="Coils"/>
    </source>
</evidence>
<feature type="region of interest" description="Disordered" evidence="2">
    <location>
        <begin position="3780"/>
        <end position="4031"/>
    </location>
</feature>
<feature type="region of interest" description="Disordered" evidence="2">
    <location>
        <begin position="3302"/>
        <end position="3420"/>
    </location>
</feature>
<dbReference type="GeneID" id="7898300"/>
<feature type="region of interest" description="Disordered" evidence="2">
    <location>
        <begin position="1779"/>
        <end position="1809"/>
    </location>
</feature>
<feature type="coiled-coil region" evidence="1">
    <location>
        <begin position="505"/>
        <end position="546"/>
    </location>
</feature>
<feature type="compositionally biased region" description="Basic and acidic residues" evidence="2">
    <location>
        <begin position="3871"/>
        <end position="3881"/>
    </location>
</feature>
<feature type="compositionally biased region" description="Basic residues" evidence="2">
    <location>
        <begin position="3310"/>
        <end position="3319"/>
    </location>
</feature>
<feature type="region of interest" description="Disordered" evidence="2">
    <location>
        <begin position="1304"/>
        <end position="1378"/>
    </location>
</feature>
<feature type="compositionally biased region" description="Low complexity" evidence="2">
    <location>
        <begin position="2427"/>
        <end position="2444"/>
    </location>
</feature>
<feature type="compositionally biased region" description="Basic and acidic residues" evidence="2">
    <location>
        <begin position="2835"/>
        <end position="2868"/>
    </location>
</feature>
<feature type="compositionally biased region" description="Basic and acidic residues" evidence="2">
    <location>
        <begin position="1440"/>
        <end position="1456"/>
    </location>
</feature>
<evidence type="ECO:0000313" key="4">
    <source>
        <dbReference type="Proteomes" id="UP000001529"/>
    </source>
</evidence>
<feature type="region of interest" description="Disordered" evidence="2">
    <location>
        <begin position="2364"/>
        <end position="2530"/>
    </location>
</feature>
<proteinExistence type="predicted"/>
<feature type="compositionally biased region" description="Basic and acidic residues" evidence="2">
    <location>
        <begin position="1356"/>
        <end position="1373"/>
    </location>
</feature>
<feature type="region of interest" description="Disordered" evidence="2">
    <location>
        <begin position="1440"/>
        <end position="1472"/>
    </location>
</feature>
<dbReference type="PANTHER" id="PTHR34491:SF74">
    <property type="entry name" value="DUF4456 DOMAIN-CONTAINING PROTEIN"/>
    <property type="match status" value="1"/>
</dbReference>
<feature type="region of interest" description="Disordered" evidence="2">
    <location>
        <begin position="2091"/>
        <end position="2114"/>
    </location>
</feature>
<feature type="compositionally biased region" description="Basic and acidic residues" evidence="2">
    <location>
        <begin position="1126"/>
        <end position="1136"/>
    </location>
</feature>
<feature type="compositionally biased region" description="Low complexity" evidence="2">
    <location>
        <begin position="2224"/>
        <end position="2243"/>
    </location>
</feature>
<keyword evidence="1" id="KW-0175">Coiled coil</keyword>
<dbReference type="OrthoDB" id="332714at2759"/>
<feature type="compositionally biased region" description="Polar residues" evidence="2">
    <location>
        <begin position="259"/>
        <end position="270"/>
    </location>
</feature>
<feature type="region of interest" description="Disordered" evidence="2">
    <location>
        <begin position="241"/>
        <end position="272"/>
    </location>
</feature>
<evidence type="ECO:0008006" key="5">
    <source>
        <dbReference type="Google" id="ProtNLM"/>
    </source>
</evidence>
<feature type="compositionally biased region" description="Basic and acidic residues" evidence="2">
    <location>
        <begin position="1970"/>
        <end position="1982"/>
    </location>
</feature>
<feature type="compositionally biased region" description="Basic residues" evidence="2">
    <location>
        <begin position="1014"/>
        <end position="1027"/>
    </location>
</feature>
<feature type="region of interest" description="Disordered" evidence="2">
    <location>
        <begin position="957"/>
        <end position="995"/>
    </location>
</feature>
<dbReference type="KEGG" id="tgo:TGME49_242780"/>
<name>S8F9Y6_TOXGM</name>
<feature type="region of interest" description="Disordered" evidence="2">
    <location>
        <begin position="599"/>
        <end position="706"/>
    </location>
</feature>
<feature type="region of interest" description="Disordered" evidence="2">
    <location>
        <begin position="112"/>
        <end position="135"/>
    </location>
</feature>
<feature type="compositionally biased region" description="Low complexity" evidence="2">
    <location>
        <begin position="1949"/>
        <end position="1969"/>
    </location>
</feature>
<evidence type="ECO:0000256" key="2">
    <source>
        <dbReference type="SAM" id="MobiDB-lite"/>
    </source>
</evidence>